<dbReference type="Gene3D" id="3.40.630.30">
    <property type="match status" value="1"/>
</dbReference>
<dbReference type="RefSeq" id="WP_168927782.1">
    <property type="nucleotide sequence ID" value="NZ_BKAT01000010.1"/>
</dbReference>
<keyword evidence="2" id="KW-0808">Transferase</keyword>
<feature type="domain" description="BioF2-like acetyltransferase" evidence="1">
    <location>
        <begin position="168"/>
        <end position="295"/>
    </location>
</feature>
<dbReference type="STRING" id="408074.SAMN05660909_00541"/>
<dbReference type="Proteomes" id="UP000199656">
    <property type="component" value="Unassembled WGS sequence"/>
</dbReference>
<gene>
    <name evidence="2" type="ORF">SAMN05660909_00541</name>
</gene>
<dbReference type="GO" id="GO:0016740">
    <property type="term" value="F:transferase activity"/>
    <property type="evidence" value="ECO:0007669"/>
    <property type="project" value="UniProtKB-KW"/>
</dbReference>
<dbReference type="AlphaFoldDB" id="A0A1H3XWX0"/>
<evidence type="ECO:0000313" key="2">
    <source>
        <dbReference type="EMBL" id="SEA03740.1"/>
    </source>
</evidence>
<dbReference type="SUPFAM" id="SSF55729">
    <property type="entry name" value="Acyl-CoA N-acyltransferases (Nat)"/>
    <property type="match status" value="1"/>
</dbReference>
<sequence length="357" mass="42297">MFGYTFKYMQLWQIFNSESALTYEALLKRFHLQLDIYYQPSFLAADAFMHGGTYEIFVCYDQSSIFIYPYIKKEFENNYYDITSPYGYCGPYSNNAAFFDIGEKAFLDYVVTQGKMVSEFIRYHPIYNVGNGMKFKQNISNIKNRTVVMLNTSCEWQEIWDHSFSNTNRNLVRKMKKEGLFCEIVDYNSYIHQFIEMYYQTMRNANAKEYYYFKDDYLNKLKHQLGDNLLLAVVRDAQHLYAAGLFFLSGNILTYFLSARNLLFTKVPATNLLLTSMSEWANMRGVSYINFGGGLTDSENDSLFQFKSNFSKVRYPFYIGKRIHKPDIYEMLKEKWISENGSVKYEELKNTLQFYHK</sequence>
<keyword evidence="3" id="KW-1185">Reference proteome</keyword>
<dbReference type="InterPro" id="IPR050644">
    <property type="entry name" value="PG_Glycine_Bridge_Synth"/>
</dbReference>
<accession>A0A1H3XWX0</accession>
<dbReference type="EMBL" id="FNRL01000002">
    <property type="protein sequence ID" value="SEA03740.1"/>
    <property type="molecule type" value="Genomic_DNA"/>
</dbReference>
<proteinExistence type="predicted"/>
<protein>
    <submittedName>
        <fullName evidence="2">Acetyltransferase (GNAT) domain-containing protein</fullName>
    </submittedName>
</protein>
<dbReference type="PANTHER" id="PTHR36174:SF1">
    <property type="entry name" value="LIPID II:GLYCINE GLYCYLTRANSFERASE"/>
    <property type="match status" value="1"/>
</dbReference>
<reference evidence="3" key="1">
    <citation type="submission" date="2016-10" db="EMBL/GenBank/DDBJ databases">
        <authorList>
            <person name="Varghese N."/>
            <person name="Submissions S."/>
        </authorList>
    </citation>
    <scope>NUCLEOTIDE SEQUENCE [LARGE SCALE GENOMIC DNA]</scope>
    <source>
        <strain evidence="3">DSM 23920</strain>
    </source>
</reference>
<evidence type="ECO:0000259" key="1">
    <source>
        <dbReference type="Pfam" id="PF13480"/>
    </source>
</evidence>
<dbReference type="Pfam" id="PF13480">
    <property type="entry name" value="Acetyltransf_6"/>
    <property type="match status" value="1"/>
</dbReference>
<dbReference type="PANTHER" id="PTHR36174">
    <property type="entry name" value="LIPID II:GLYCINE GLYCYLTRANSFERASE"/>
    <property type="match status" value="1"/>
</dbReference>
<dbReference type="InterPro" id="IPR016181">
    <property type="entry name" value="Acyl_CoA_acyltransferase"/>
</dbReference>
<name>A0A1H3XWX0_9BACT</name>
<dbReference type="InterPro" id="IPR038740">
    <property type="entry name" value="BioF2-like_GNAT_dom"/>
</dbReference>
<organism evidence="2 3">
    <name type="scientific">Chitinophaga terrae</name>
    <name type="common">ex Kim and Jung 2007</name>
    <dbReference type="NCBI Taxonomy" id="408074"/>
    <lineage>
        <taxon>Bacteria</taxon>
        <taxon>Pseudomonadati</taxon>
        <taxon>Bacteroidota</taxon>
        <taxon>Chitinophagia</taxon>
        <taxon>Chitinophagales</taxon>
        <taxon>Chitinophagaceae</taxon>
        <taxon>Chitinophaga</taxon>
    </lineage>
</organism>
<evidence type="ECO:0000313" key="3">
    <source>
        <dbReference type="Proteomes" id="UP000199656"/>
    </source>
</evidence>